<organism evidence="3 4">
    <name type="scientific">Nezara viridula</name>
    <name type="common">Southern green stink bug</name>
    <name type="synonym">Cimex viridulus</name>
    <dbReference type="NCBI Taxonomy" id="85310"/>
    <lineage>
        <taxon>Eukaryota</taxon>
        <taxon>Metazoa</taxon>
        <taxon>Ecdysozoa</taxon>
        <taxon>Arthropoda</taxon>
        <taxon>Hexapoda</taxon>
        <taxon>Insecta</taxon>
        <taxon>Pterygota</taxon>
        <taxon>Neoptera</taxon>
        <taxon>Paraneoptera</taxon>
        <taxon>Hemiptera</taxon>
        <taxon>Heteroptera</taxon>
        <taxon>Panheteroptera</taxon>
        <taxon>Pentatomomorpha</taxon>
        <taxon>Pentatomoidea</taxon>
        <taxon>Pentatomidae</taxon>
        <taxon>Pentatominae</taxon>
        <taxon>Nezara</taxon>
    </lineage>
</organism>
<dbReference type="Proteomes" id="UP001152798">
    <property type="component" value="Chromosome 1"/>
</dbReference>
<proteinExistence type="predicted"/>
<dbReference type="AlphaFoldDB" id="A0A9P0H029"/>
<dbReference type="GO" id="GO:0005549">
    <property type="term" value="F:odorant binding"/>
    <property type="evidence" value="ECO:0007669"/>
    <property type="project" value="InterPro"/>
</dbReference>
<feature type="chain" id="PRO_5040362519" evidence="2">
    <location>
        <begin position="18"/>
        <end position="148"/>
    </location>
</feature>
<reference evidence="3" key="1">
    <citation type="submission" date="2022-01" db="EMBL/GenBank/DDBJ databases">
        <authorList>
            <person name="King R."/>
        </authorList>
    </citation>
    <scope>NUCLEOTIDE SEQUENCE</scope>
</reference>
<dbReference type="PANTHER" id="PTHR11857">
    <property type="entry name" value="ODORANT BINDING PROTEIN-RELATED"/>
    <property type="match status" value="1"/>
</dbReference>
<dbReference type="GO" id="GO:0007608">
    <property type="term" value="P:sensory perception of smell"/>
    <property type="evidence" value="ECO:0007669"/>
    <property type="project" value="TreeGrafter"/>
</dbReference>
<dbReference type="SUPFAM" id="SSF47565">
    <property type="entry name" value="Insect pheromone/odorant-binding proteins"/>
    <property type="match status" value="1"/>
</dbReference>
<dbReference type="OrthoDB" id="6610259at2759"/>
<dbReference type="EMBL" id="OV725077">
    <property type="protein sequence ID" value="CAH1392473.1"/>
    <property type="molecule type" value="Genomic_DNA"/>
</dbReference>
<dbReference type="InterPro" id="IPR006170">
    <property type="entry name" value="PBP/GOBP"/>
</dbReference>
<evidence type="ECO:0000313" key="3">
    <source>
        <dbReference type="EMBL" id="CAH1392473.1"/>
    </source>
</evidence>
<keyword evidence="1 2" id="KW-0732">Signal</keyword>
<dbReference type="Pfam" id="PF01395">
    <property type="entry name" value="PBP_GOBP"/>
    <property type="match status" value="1"/>
</dbReference>
<evidence type="ECO:0000256" key="1">
    <source>
        <dbReference type="ARBA" id="ARBA00022729"/>
    </source>
</evidence>
<accession>A0A9P0H029</accession>
<evidence type="ECO:0000256" key="2">
    <source>
        <dbReference type="SAM" id="SignalP"/>
    </source>
</evidence>
<protein>
    <submittedName>
        <fullName evidence="3">Uncharacterized protein</fullName>
    </submittedName>
</protein>
<dbReference type="CDD" id="cd23992">
    <property type="entry name" value="PBP_GOBP"/>
    <property type="match status" value="1"/>
</dbReference>
<feature type="signal peptide" evidence="2">
    <location>
        <begin position="1"/>
        <end position="17"/>
    </location>
</feature>
<gene>
    <name evidence="3" type="ORF">NEZAVI_LOCUS3284</name>
</gene>
<sequence length="148" mass="16806">MKCLVLMVAIVFSVGSAEDQAHQEDDFASIRKEAVAKCSKEHNINEGAIKDILNHIQVAQDEEVKCWTNCVMKSLGILKERTIDWARLEDILNSASKNENKTQVHLLVEMCRSKVDQADKNECQVAYSLVVCKIKYWNQLGLPKGNWE</sequence>
<dbReference type="InterPro" id="IPR036728">
    <property type="entry name" value="PBP_GOBP_sf"/>
</dbReference>
<evidence type="ECO:0000313" key="4">
    <source>
        <dbReference type="Proteomes" id="UP001152798"/>
    </source>
</evidence>
<dbReference type="SMART" id="SM00708">
    <property type="entry name" value="PhBP"/>
    <property type="match status" value="1"/>
</dbReference>
<dbReference type="Gene3D" id="1.10.238.20">
    <property type="entry name" value="Pheromone/general odorant binding protein domain"/>
    <property type="match status" value="1"/>
</dbReference>
<dbReference type="GO" id="GO:0005615">
    <property type="term" value="C:extracellular space"/>
    <property type="evidence" value="ECO:0007669"/>
    <property type="project" value="TreeGrafter"/>
</dbReference>
<keyword evidence="4" id="KW-1185">Reference proteome</keyword>
<name>A0A9P0H029_NEZVI</name>